<evidence type="ECO:0000313" key="4">
    <source>
        <dbReference type="EMBL" id="GAA0150861.1"/>
    </source>
</evidence>
<feature type="domain" description="DNA helicase Pif1-like DEAD-box helicase" evidence="2">
    <location>
        <begin position="524"/>
        <end position="591"/>
    </location>
</feature>
<comment type="caution">
    <text evidence="4">The sequence shown here is derived from an EMBL/GenBank/DDBJ whole genome shotgun (WGS) entry which is preliminary data.</text>
</comment>
<evidence type="ECO:0000259" key="3">
    <source>
        <dbReference type="Pfam" id="PF14214"/>
    </source>
</evidence>
<dbReference type="GO" id="GO:0043139">
    <property type="term" value="F:5'-3' DNA helicase activity"/>
    <property type="evidence" value="ECO:0007669"/>
    <property type="project" value="UniProtKB-EC"/>
</dbReference>
<dbReference type="PANTHER" id="PTHR10492:SF100">
    <property type="entry name" value="ATP-DEPENDENT DNA HELICASE"/>
    <property type="match status" value="1"/>
</dbReference>
<dbReference type="Pfam" id="PF05970">
    <property type="entry name" value="PIF1"/>
    <property type="match status" value="2"/>
</dbReference>
<evidence type="ECO:0000259" key="2">
    <source>
        <dbReference type="Pfam" id="PF05970"/>
    </source>
</evidence>
<sequence length="594" mass="67884">MVDAGRQTKRKRDYYRGGVDNIMPTSCSIDRATCRICLDLGGCCNSATKGKQVGTPVYLPSTFIGGPRDMRHRYLDSMSIVQEFGRPDLFFTITCNSNWLEIKYCLAPGEEVQNRPDLVVRVFKGKLSIRQDRIMKDKMFGELLTPEAYDRFVCAELPDKNEDPYLYGLVVKHMMHGPCGELNFENVCMRNGKCKNSYPRQFSSHTVHGKGSYPAYRRRDNGRTVMVRGKVHLPDCQTVRFKDDADLERLMEVEKSKWSMLTGFFHMNSTDAEARKLNCSYKKFPIDYVWDLAKHIWKRRKKGVVIGRMCTVNPCEDERSYLRGLLLNLPTSYEYLLTVNGVTCETYQEAAYKRGLLHSDTLTNPAKPTELFARYYESMAEDFIRHSERRGILPRDVMYQVFLGINDTLKSLGKEVDDYYIVPFAFVLDENEQMTREVSSELGLVVPHEHRYVLLAHVRTKGFIPLIVATSGIASSCFIGFRTAHSRFKIPIDISSGIKCQVSYQSGEAYLIKNSKIIIWDEPVVFDGNFRQVLPVVWGGSRSQQINASLVSSDIWCHLIKISLTVNMRAHDDPGFIDFLMRIGNGEEATDDTG</sequence>
<dbReference type="Proteomes" id="UP001454036">
    <property type="component" value="Unassembled WGS sequence"/>
</dbReference>
<evidence type="ECO:0000256" key="1">
    <source>
        <dbReference type="RuleBase" id="RU363044"/>
    </source>
</evidence>
<comment type="catalytic activity">
    <reaction evidence="1">
        <text>ATP + H2O = ADP + phosphate + H(+)</text>
        <dbReference type="Rhea" id="RHEA:13065"/>
        <dbReference type="ChEBI" id="CHEBI:15377"/>
        <dbReference type="ChEBI" id="CHEBI:15378"/>
        <dbReference type="ChEBI" id="CHEBI:30616"/>
        <dbReference type="ChEBI" id="CHEBI:43474"/>
        <dbReference type="ChEBI" id="CHEBI:456216"/>
        <dbReference type="EC" id="5.6.2.3"/>
    </reaction>
</comment>
<feature type="domain" description="DNA helicase Pif1-like DEAD-box helicase" evidence="2">
    <location>
        <begin position="454"/>
        <end position="522"/>
    </location>
</feature>
<dbReference type="InterPro" id="IPR025476">
    <property type="entry name" value="Helitron_helicase-like"/>
</dbReference>
<keyword evidence="1" id="KW-0347">Helicase</keyword>
<name>A0AAV3PJK5_LITER</name>
<dbReference type="Pfam" id="PF14214">
    <property type="entry name" value="Helitron_like_N"/>
    <property type="match status" value="1"/>
</dbReference>
<feature type="domain" description="Helitron helicase-like" evidence="3">
    <location>
        <begin position="49"/>
        <end position="143"/>
    </location>
</feature>
<keyword evidence="1" id="KW-0547">Nucleotide-binding</keyword>
<dbReference type="EMBL" id="BAABME010001671">
    <property type="protein sequence ID" value="GAA0150861.1"/>
    <property type="molecule type" value="Genomic_DNA"/>
</dbReference>
<keyword evidence="1" id="KW-0378">Hydrolase</keyword>
<keyword evidence="1" id="KW-0227">DNA damage</keyword>
<dbReference type="InterPro" id="IPR010285">
    <property type="entry name" value="DNA_helicase_pif1-like_DEAD"/>
</dbReference>
<comment type="cofactor">
    <cofactor evidence="1">
        <name>Mg(2+)</name>
        <dbReference type="ChEBI" id="CHEBI:18420"/>
    </cofactor>
</comment>
<dbReference type="AlphaFoldDB" id="A0AAV3PJK5"/>
<dbReference type="GO" id="GO:0016787">
    <property type="term" value="F:hydrolase activity"/>
    <property type="evidence" value="ECO:0007669"/>
    <property type="project" value="UniProtKB-KW"/>
</dbReference>
<dbReference type="PANTHER" id="PTHR10492">
    <property type="match status" value="1"/>
</dbReference>
<dbReference type="GO" id="GO:0005524">
    <property type="term" value="F:ATP binding"/>
    <property type="evidence" value="ECO:0007669"/>
    <property type="project" value="UniProtKB-KW"/>
</dbReference>
<keyword evidence="5" id="KW-1185">Reference proteome</keyword>
<reference evidence="4 5" key="1">
    <citation type="submission" date="2024-01" db="EMBL/GenBank/DDBJ databases">
        <title>The complete chloroplast genome sequence of Lithospermum erythrorhizon: insights into the phylogenetic relationship among Boraginaceae species and the maternal lineages of purple gromwells.</title>
        <authorList>
            <person name="Okada T."/>
            <person name="Watanabe K."/>
        </authorList>
    </citation>
    <scope>NUCLEOTIDE SEQUENCE [LARGE SCALE GENOMIC DNA]</scope>
</reference>
<proteinExistence type="inferred from homology"/>
<evidence type="ECO:0000313" key="5">
    <source>
        <dbReference type="Proteomes" id="UP001454036"/>
    </source>
</evidence>
<dbReference type="EC" id="5.6.2.3" evidence="1"/>
<keyword evidence="1" id="KW-0234">DNA repair</keyword>
<dbReference type="GO" id="GO:0000723">
    <property type="term" value="P:telomere maintenance"/>
    <property type="evidence" value="ECO:0007669"/>
    <property type="project" value="InterPro"/>
</dbReference>
<protein>
    <recommendedName>
        <fullName evidence="1">ATP-dependent DNA helicase</fullName>
        <ecNumber evidence="1">5.6.2.3</ecNumber>
    </recommendedName>
</protein>
<gene>
    <name evidence="4" type="ORF">LIER_09708</name>
</gene>
<dbReference type="GO" id="GO:0006281">
    <property type="term" value="P:DNA repair"/>
    <property type="evidence" value="ECO:0007669"/>
    <property type="project" value="UniProtKB-KW"/>
</dbReference>
<accession>A0AAV3PJK5</accession>
<organism evidence="4 5">
    <name type="scientific">Lithospermum erythrorhizon</name>
    <name type="common">Purple gromwell</name>
    <name type="synonym">Lithospermum officinale var. erythrorhizon</name>
    <dbReference type="NCBI Taxonomy" id="34254"/>
    <lineage>
        <taxon>Eukaryota</taxon>
        <taxon>Viridiplantae</taxon>
        <taxon>Streptophyta</taxon>
        <taxon>Embryophyta</taxon>
        <taxon>Tracheophyta</taxon>
        <taxon>Spermatophyta</taxon>
        <taxon>Magnoliopsida</taxon>
        <taxon>eudicotyledons</taxon>
        <taxon>Gunneridae</taxon>
        <taxon>Pentapetalae</taxon>
        <taxon>asterids</taxon>
        <taxon>lamiids</taxon>
        <taxon>Boraginales</taxon>
        <taxon>Boraginaceae</taxon>
        <taxon>Boraginoideae</taxon>
        <taxon>Lithospermeae</taxon>
        <taxon>Lithospermum</taxon>
    </lineage>
</organism>
<keyword evidence="1" id="KW-0233">DNA recombination</keyword>
<keyword evidence="1" id="KW-0067">ATP-binding</keyword>
<comment type="similarity">
    <text evidence="1">Belongs to the helicase family.</text>
</comment>
<dbReference type="GO" id="GO:0006310">
    <property type="term" value="P:DNA recombination"/>
    <property type="evidence" value="ECO:0007669"/>
    <property type="project" value="UniProtKB-KW"/>
</dbReference>